<keyword evidence="5" id="KW-0325">Glycoprotein</keyword>
<dbReference type="PANTHER" id="PTHR13234:SF8">
    <property type="entry name" value="GAMMA-INTERFERON-INDUCIBLE LYSOSOMAL THIOL REDUCTASE"/>
    <property type="match status" value="1"/>
</dbReference>
<name>A0A9R0I070_SPIOL</name>
<gene>
    <name evidence="7" type="primary">LOC110780140</name>
</gene>
<accession>A0A9R0I070</accession>
<comment type="similarity">
    <text evidence="2">Belongs to the GILT family.</text>
</comment>
<keyword evidence="6" id="KW-1185">Reference proteome</keyword>
<evidence type="ECO:0000256" key="5">
    <source>
        <dbReference type="ARBA" id="ARBA00023180"/>
    </source>
</evidence>
<dbReference type="GO" id="GO:0016491">
    <property type="term" value="F:oxidoreductase activity"/>
    <property type="evidence" value="ECO:0000318"/>
    <property type="project" value="GO_Central"/>
</dbReference>
<dbReference type="AlphaFoldDB" id="A0A9R0I070"/>
<keyword evidence="4" id="KW-0732">Signal</keyword>
<organism evidence="6 7">
    <name type="scientific">Spinacia oleracea</name>
    <name type="common">Spinach</name>
    <dbReference type="NCBI Taxonomy" id="3562"/>
    <lineage>
        <taxon>Eukaryota</taxon>
        <taxon>Viridiplantae</taxon>
        <taxon>Streptophyta</taxon>
        <taxon>Embryophyta</taxon>
        <taxon>Tracheophyta</taxon>
        <taxon>Spermatophyta</taxon>
        <taxon>Magnoliopsida</taxon>
        <taxon>eudicotyledons</taxon>
        <taxon>Gunneridae</taxon>
        <taxon>Pentapetalae</taxon>
        <taxon>Caryophyllales</taxon>
        <taxon>Chenopodiaceae</taxon>
        <taxon>Chenopodioideae</taxon>
        <taxon>Anserineae</taxon>
        <taxon>Spinacia</taxon>
    </lineage>
</organism>
<protein>
    <submittedName>
        <fullName evidence="7">Gamma-interferon-responsive lysosomal thiol protein</fullName>
    </submittedName>
</protein>
<evidence type="ECO:0000256" key="2">
    <source>
        <dbReference type="ARBA" id="ARBA00005679"/>
    </source>
</evidence>
<dbReference type="Proteomes" id="UP000813463">
    <property type="component" value="Chromosome 6"/>
</dbReference>
<proteinExistence type="inferred from homology"/>
<evidence type="ECO:0000313" key="6">
    <source>
        <dbReference type="Proteomes" id="UP000813463"/>
    </source>
</evidence>
<evidence type="ECO:0000256" key="4">
    <source>
        <dbReference type="ARBA" id="ARBA00022729"/>
    </source>
</evidence>
<dbReference type="Gene3D" id="3.40.30.10">
    <property type="entry name" value="Glutaredoxin"/>
    <property type="match status" value="1"/>
</dbReference>
<dbReference type="RefSeq" id="XP_021840256.1">
    <property type="nucleotide sequence ID" value="XM_021984564.2"/>
</dbReference>
<dbReference type="OrthoDB" id="958254at2759"/>
<dbReference type="SUPFAM" id="SSF52833">
    <property type="entry name" value="Thioredoxin-like"/>
    <property type="match status" value="1"/>
</dbReference>
<dbReference type="GO" id="GO:0005576">
    <property type="term" value="C:extracellular region"/>
    <property type="evidence" value="ECO:0007669"/>
    <property type="project" value="UniProtKB-SubCell"/>
</dbReference>
<dbReference type="GeneID" id="110780140"/>
<evidence type="ECO:0000256" key="3">
    <source>
        <dbReference type="ARBA" id="ARBA00022525"/>
    </source>
</evidence>
<dbReference type="KEGG" id="soe:110780140"/>
<evidence type="ECO:0000256" key="1">
    <source>
        <dbReference type="ARBA" id="ARBA00004613"/>
    </source>
</evidence>
<dbReference type="GO" id="GO:0016671">
    <property type="term" value="F:oxidoreductase activity, acting on a sulfur group of donors, disulfide as acceptor"/>
    <property type="evidence" value="ECO:0007669"/>
    <property type="project" value="InterPro"/>
</dbReference>
<dbReference type="InterPro" id="IPR036249">
    <property type="entry name" value="Thioredoxin-like_sf"/>
</dbReference>
<dbReference type="InterPro" id="IPR004911">
    <property type="entry name" value="Interferon-induced_GILT"/>
</dbReference>
<reference evidence="6" key="1">
    <citation type="journal article" date="2021" name="Nat. Commun.">
        <title>Genomic analyses provide insights into spinach domestication and the genetic basis of agronomic traits.</title>
        <authorList>
            <person name="Cai X."/>
            <person name="Sun X."/>
            <person name="Xu C."/>
            <person name="Sun H."/>
            <person name="Wang X."/>
            <person name="Ge C."/>
            <person name="Zhang Z."/>
            <person name="Wang Q."/>
            <person name="Fei Z."/>
            <person name="Jiao C."/>
            <person name="Wang Q."/>
        </authorList>
    </citation>
    <scope>NUCLEOTIDE SEQUENCE [LARGE SCALE GENOMIC DNA]</scope>
    <source>
        <strain evidence="6">cv. Varoflay</strain>
    </source>
</reference>
<evidence type="ECO:0000313" key="7">
    <source>
        <dbReference type="RefSeq" id="XP_021840256.1"/>
    </source>
</evidence>
<sequence length="249" mass="27750">MYFPFLASRPPSLANSSAKMSSILGRCFSLLAIYLAMTQVCLGSPNSVEKVQLDFYYESLCPYCADFITKELPIIFDNGLIDIVNLRLIPWGNARISTSNSFDCQHGSTECLFNSVEACAIAAWPNPKDHFPFITCVENQVSKGEYNQWETCFKKLGLDPNPVTSCYKSQSGKKLQKNYAALTDALQPHHEYVPWVVVAGEPLRQDNNNFISYICKAYEGDPPSACQEASLASIFKEKIAHVFCPVSRG</sequence>
<reference evidence="7" key="2">
    <citation type="submission" date="2025-08" db="UniProtKB">
        <authorList>
            <consortium name="RefSeq"/>
        </authorList>
    </citation>
    <scope>IDENTIFICATION</scope>
    <source>
        <tissue evidence="7">Leaf</tissue>
    </source>
</reference>
<dbReference type="Pfam" id="PF03227">
    <property type="entry name" value="GILT"/>
    <property type="match status" value="1"/>
</dbReference>
<dbReference type="PANTHER" id="PTHR13234">
    <property type="entry name" value="GAMMA-INTERFERON INDUCIBLE LYSOSOMAL THIOL REDUCTASE GILT"/>
    <property type="match status" value="1"/>
</dbReference>
<comment type="subcellular location">
    <subcellularLocation>
        <location evidence="1">Secreted</location>
    </subcellularLocation>
</comment>
<keyword evidence="3" id="KW-0964">Secreted</keyword>